<dbReference type="CDD" id="cd00167">
    <property type="entry name" value="SANT"/>
    <property type="match status" value="1"/>
</dbReference>
<dbReference type="EnsemblProtists" id="EKX39587">
    <property type="protein sequence ID" value="EKX39587"/>
    <property type="gene ID" value="GUITHDRAFT_114314"/>
</dbReference>
<sequence>MSSLQWSLSQQRGWQEDSVLLEDAIDAIFPPPSSAPPPIINLTPALSMGDQHSVAPLLLSGASRGWTEDEHQRFLVALRDYCPDTETRVAQDGRVRVGLGRGVAYFISRAIGTKTASQVRSHAQKYFEGLRRK</sequence>
<dbReference type="EMBL" id="JH993038">
    <property type="protein sequence ID" value="EKX39587.1"/>
    <property type="molecule type" value="Genomic_DNA"/>
</dbReference>
<protein>
    <recommendedName>
        <fullName evidence="5">Myb-like domain-containing protein</fullName>
    </recommendedName>
</protein>
<evidence type="ECO:0000313" key="4">
    <source>
        <dbReference type="Proteomes" id="UP000011087"/>
    </source>
</evidence>
<dbReference type="RefSeq" id="XP_005826567.1">
    <property type="nucleotide sequence ID" value="XM_005826510.1"/>
</dbReference>
<dbReference type="PANTHER" id="PTHR12802:SF175">
    <property type="entry name" value="PROTEIN REVEILLE 2"/>
    <property type="match status" value="1"/>
</dbReference>
<name>L1ITZ4_GUITC</name>
<dbReference type="KEGG" id="gtt:GUITHDRAFT_114314"/>
<dbReference type="InterPro" id="IPR001005">
    <property type="entry name" value="SANT/Myb"/>
</dbReference>
<gene>
    <name evidence="2" type="ORF">GUITHDRAFT_114314</name>
</gene>
<dbReference type="GeneID" id="17296365"/>
<dbReference type="STRING" id="905079.L1ITZ4"/>
<reference evidence="4" key="2">
    <citation type="submission" date="2012-11" db="EMBL/GenBank/DDBJ databases">
        <authorList>
            <person name="Kuo A."/>
            <person name="Curtis B.A."/>
            <person name="Tanifuji G."/>
            <person name="Burki F."/>
            <person name="Gruber A."/>
            <person name="Irimia M."/>
            <person name="Maruyama S."/>
            <person name="Arias M.C."/>
            <person name="Ball S.G."/>
            <person name="Gile G.H."/>
            <person name="Hirakawa Y."/>
            <person name="Hopkins J.F."/>
            <person name="Rensing S.A."/>
            <person name="Schmutz J."/>
            <person name="Symeonidi A."/>
            <person name="Elias M."/>
            <person name="Eveleigh R.J."/>
            <person name="Herman E.K."/>
            <person name="Klute M.J."/>
            <person name="Nakayama T."/>
            <person name="Obornik M."/>
            <person name="Reyes-Prieto A."/>
            <person name="Armbrust E.V."/>
            <person name="Aves S.J."/>
            <person name="Beiko R.G."/>
            <person name="Coutinho P."/>
            <person name="Dacks J.B."/>
            <person name="Durnford D.G."/>
            <person name="Fast N.M."/>
            <person name="Green B.R."/>
            <person name="Grisdale C."/>
            <person name="Hempe F."/>
            <person name="Henrissat B."/>
            <person name="Hoppner M.P."/>
            <person name="Ishida K.-I."/>
            <person name="Kim E."/>
            <person name="Koreny L."/>
            <person name="Kroth P.G."/>
            <person name="Liu Y."/>
            <person name="Malik S.-B."/>
            <person name="Maier U.G."/>
            <person name="McRose D."/>
            <person name="Mock T."/>
            <person name="Neilson J.A."/>
            <person name="Onodera N.T."/>
            <person name="Poole A.M."/>
            <person name="Pritham E.J."/>
            <person name="Richards T.A."/>
            <person name="Rocap G."/>
            <person name="Roy S.W."/>
            <person name="Sarai C."/>
            <person name="Schaack S."/>
            <person name="Shirato S."/>
            <person name="Slamovits C.H."/>
            <person name="Spencer D.F."/>
            <person name="Suzuki S."/>
            <person name="Worden A.Z."/>
            <person name="Zauner S."/>
            <person name="Barry K."/>
            <person name="Bell C."/>
            <person name="Bharti A.K."/>
            <person name="Crow J.A."/>
            <person name="Grimwood J."/>
            <person name="Kramer R."/>
            <person name="Lindquist E."/>
            <person name="Lucas S."/>
            <person name="Salamov A."/>
            <person name="McFadden G.I."/>
            <person name="Lane C.E."/>
            <person name="Keeling P.J."/>
            <person name="Gray M.W."/>
            <person name="Grigoriev I.V."/>
            <person name="Archibald J.M."/>
        </authorList>
    </citation>
    <scope>NUCLEOTIDE SEQUENCE</scope>
    <source>
        <strain evidence="4">CCMP2712</strain>
    </source>
</reference>
<organism evidence="2">
    <name type="scientific">Guillardia theta (strain CCMP2712)</name>
    <name type="common">Cryptophyte</name>
    <dbReference type="NCBI Taxonomy" id="905079"/>
    <lineage>
        <taxon>Eukaryota</taxon>
        <taxon>Cryptophyceae</taxon>
        <taxon>Pyrenomonadales</taxon>
        <taxon>Geminigeraceae</taxon>
        <taxon>Guillardia</taxon>
    </lineage>
</organism>
<proteinExistence type="predicted"/>
<keyword evidence="4" id="KW-1185">Reference proteome</keyword>
<evidence type="ECO:0000313" key="3">
    <source>
        <dbReference type="EnsemblProtists" id="EKX39587"/>
    </source>
</evidence>
<reference evidence="3" key="3">
    <citation type="submission" date="2016-03" db="UniProtKB">
        <authorList>
            <consortium name="EnsemblProtists"/>
        </authorList>
    </citation>
    <scope>IDENTIFICATION</scope>
</reference>
<dbReference type="HOGENOM" id="CLU_1910659_0_0_1"/>
<dbReference type="SUPFAM" id="SSF46689">
    <property type="entry name" value="Homeodomain-like"/>
    <property type="match status" value="1"/>
</dbReference>
<dbReference type="Proteomes" id="UP000011087">
    <property type="component" value="Unassembled WGS sequence"/>
</dbReference>
<dbReference type="PANTHER" id="PTHR12802">
    <property type="entry name" value="SWI/SNF COMPLEX-RELATED"/>
    <property type="match status" value="1"/>
</dbReference>
<dbReference type="AlphaFoldDB" id="L1ITZ4"/>
<dbReference type="PaxDb" id="55529-EKX39587"/>
<keyword evidence="1" id="KW-0539">Nucleus</keyword>
<evidence type="ECO:0000313" key="2">
    <source>
        <dbReference type="EMBL" id="EKX39587.1"/>
    </source>
</evidence>
<accession>L1ITZ4</accession>
<dbReference type="Gene3D" id="1.10.10.60">
    <property type="entry name" value="Homeodomain-like"/>
    <property type="match status" value="1"/>
</dbReference>
<reference evidence="2 4" key="1">
    <citation type="journal article" date="2012" name="Nature">
        <title>Algal genomes reveal evolutionary mosaicism and the fate of nucleomorphs.</title>
        <authorList>
            <consortium name="DOE Joint Genome Institute"/>
            <person name="Curtis B.A."/>
            <person name="Tanifuji G."/>
            <person name="Burki F."/>
            <person name="Gruber A."/>
            <person name="Irimia M."/>
            <person name="Maruyama S."/>
            <person name="Arias M.C."/>
            <person name="Ball S.G."/>
            <person name="Gile G.H."/>
            <person name="Hirakawa Y."/>
            <person name="Hopkins J.F."/>
            <person name="Kuo A."/>
            <person name="Rensing S.A."/>
            <person name="Schmutz J."/>
            <person name="Symeonidi A."/>
            <person name="Elias M."/>
            <person name="Eveleigh R.J."/>
            <person name="Herman E.K."/>
            <person name="Klute M.J."/>
            <person name="Nakayama T."/>
            <person name="Obornik M."/>
            <person name="Reyes-Prieto A."/>
            <person name="Armbrust E.V."/>
            <person name="Aves S.J."/>
            <person name="Beiko R.G."/>
            <person name="Coutinho P."/>
            <person name="Dacks J.B."/>
            <person name="Durnford D.G."/>
            <person name="Fast N.M."/>
            <person name="Green B.R."/>
            <person name="Grisdale C.J."/>
            <person name="Hempel F."/>
            <person name="Henrissat B."/>
            <person name="Hoppner M.P."/>
            <person name="Ishida K."/>
            <person name="Kim E."/>
            <person name="Koreny L."/>
            <person name="Kroth P.G."/>
            <person name="Liu Y."/>
            <person name="Malik S.B."/>
            <person name="Maier U.G."/>
            <person name="McRose D."/>
            <person name="Mock T."/>
            <person name="Neilson J.A."/>
            <person name="Onodera N.T."/>
            <person name="Poole A.M."/>
            <person name="Pritham E.J."/>
            <person name="Richards T.A."/>
            <person name="Rocap G."/>
            <person name="Roy S.W."/>
            <person name="Sarai C."/>
            <person name="Schaack S."/>
            <person name="Shirato S."/>
            <person name="Slamovits C.H."/>
            <person name="Spencer D.F."/>
            <person name="Suzuki S."/>
            <person name="Worden A.Z."/>
            <person name="Zauner S."/>
            <person name="Barry K."/>
            <person name="Bell C."/>
            <person name="Bharti A.K."/>
            <person name="Crow J.A."/>
            <person name="Grimwood J."/>
            <person name="Kramer R."/>
            <person name="Lindquist E."/>
            <person name="Lucas S."/>
            <person name="Salamov A."/>
            <person name="McFadden G.I."/>
            <person name="Lane C.E."/>
            <person name="Keeling P.J."/>
            <person name="Gray M.W."/>
            <person name="Grigoriev I.V."/>
            <person name="Archibald J.M."/>
        </authorList>
    </citation>
    <scope>NUCLEOTIDE SEQUENCE</scope>
    <source>
        <strain evidence="2 4">CCMP2712</strain>
    </source>
</reference>
<evidence type="ECO:0008006" key="5">
    <source>
        <dbReference type="Google" id="ProtNLM"/>
    </source>
</evidence>
<evidence type="ECO:0000256" key="1">
    <source>
        <dbReference type="ARBA" id="ARBA00023242"/>
    </source>
</evidence>
<dbReference type="OrthoDB" id="118550at2759"/>
<dbReference type="InterPro" id="IPR009057">
    <property type="entry name" value="Homeodomain-like_sf"/>
</dbReference>